<dbReference type="PANTHER" id="PTHR36966">
    <property type="entry name" value="REP-ASSOCIATED TYROSINE TRANSPOSASE"/>
    <property type="match status" value="1"/>
</dbReference>
<dbReference type="AlphaFoldDB" id="A0A1T4YIV4"/>
<dbReference type="InterPro" id="IPR036515">
    <property type="entry name" value="Transposase_17_sf"/>
</dbReference>
<dbReference type="PANTHER" id="PTHR36966:SF1">
    <property type="entry name" value="REP-ASSOCIATED TYROSINE TRANSPOSASE"/>
    <property type="match status" value="1"/>
</dbReference>
<dbReference type="STRING" id="48467.SAMN02745166_03335"/>
<accession>A0A1T4YIV4</accession>
<dbReference type="GO" id="GO:0043565">
    <property type="term" value="F:sequence-specific DNA binding"/>
    <property type="evidence" value="ECO:0007669"/>
    <property type="project" value="TreeGrafter"/>
</dbReference>
<evidence type="ECO:0000259" key="1">
    <source>
        <dbReference type="SMART" id="SM01321"/>
    </source>
</evidence>
<dbReference type="GO" id="GO:0006313">
    <property type="term" value="P:DNA transposition"/>
    <property type="evidence" value="ECO:0007669"/>
    <property type="project" value="InterPro"/>
</dbReference>
<dbReference type="Gene3D" id="3.30.70.1290">
    <property type="entry name" value="Transposase IS200-like"/>
    <property type="match status" value="1"/>
</dbReference>
<name>A0A1T4YIV4_9BACT</name>
<organism evidence="2 3">
    <name type="scientific">Prosthecobacter debontii</name>
    <dbReference type="NCBI Taxonomy" id="48467"/>
    <lineage>
        <taxon>Bacteria</taxon>
        <taxon>Pseudomonadati</taxon>
        <taxon>Verrucomicrobiota</taxon>
        <taxon>Verrucomicrobiia</taxon>
        <taxon>Verrucomicrobiales</taxon>
        <taxon>Verrucomicrobiaceae</taxon>
        <taxon>Prosthecobacter</taxon>
    </lineage>
</organism>
<reference evidence="3" key="1">
    <citation type="submission" date="2017-02" db="EMBL/GenBank/DDBJ databases">
        <authorList>
            <person name="Varghese N."/>
            <person name="Submissions S."/>
        </authorList>
    </citation>
    <scope>NUCLEOTIDE SEQUENCE [LARGE SCALE GENOMIC DNA]</scope>
    <source>
        <strain evidence="3">ATCC 700200</strain>
    </source>
</reference>
<dbReference type="OrthoDB" id="9815389at2"/>
<dbReference type="Pfam" id="PF01797">
    <property type="entry name" value="Y1_Tnp"/>
    <property type="match status" value="1"/>
</dbReference>
<feature type="domain" description="Transposase IS200-like" evidence="1">
    <location>
        <begin position="63"/>
        <end position="169"/>
    </location>
</feature>
<dbReference type="RefSeq" id="WP_078814518.1">
    <property type="nucleotide sequence ID" value="NZ_FUYE01000011.1"/>
</dbReference>
<dbReference type="EMBL" id="FUYE01000011">
    <property type="protein sequence ID" value="SKB01201.1"/>
    <property type="molecule type" value="Genomic_DNA"/>
</dbReference>
<dbReference type="SMART" id="SM01321">
    <property type="entry name" value="Y1_Tnp"/>
    <property type="match status" value="1"/>
</dbReference>
<evidence type="ECO:0000313" key="3">
    <source>
        <dbReference type="Proteomes" id="UP000190774"/>
    </source>
</evidence>
<dbReference type="SUPFAM" id="SSF143422">
    <property type="entry name" value="Transposase IS200-like"/>
    <property type="match status" value="1"/>
</dbReference>
<sequence length="194" mass="22989">MSISNEHSGWSNRGFLPHCDQPGLVQSVTFRLSDSLPREKRLEWECLLKITDDGEHIRQIEEYLDRGAGLCLLRHPACAEIVQNALLHFDHQRYHLMAWCIMPNHVHVLFETIGRYPIGKVIHSWKTFTTREVNKLLGRSGPLWQEDYFDTFMRDAEHQFHEVRYIERNPVKANLVKHPAEWRWSSAFLRSRME</sequence>
<protein>
    <submittedName>
        <fullName evidence="2">Transposase IS200 like</fullName>
    </submittedName>
</protein>
<keyword evidence="3" id="KW-1185">Reference proteome</keyword>
<proteinExistence type="predicted"/>
<evidence type="ECO:0000313" key="2">
    <source>
        <dbReference type="EMBL" id="SKB01201.1"/>
    </source>
</evidence>
<dbReference type="InterPro" id="IPR052715">
    <property type="entry name" value="RAYT_transposase"/>
</dbReference>
<gene>
    <name evidence="2" type="ORF">SAMN02745166_03335</name>
</gene>
<dbReference type="Proteomes" id="UP000190774">
    <property type="component" value="Unassembled WGS sequence"/>
</dbReference>
<dbReference type="InterPro" id="IPR002686">
    <property type="entry name" value="Transposase_17"/>
</dbReference>
<dbReference type="GO" id="GO:0004803">
    <property type="term" value="F:transposase activity"/>
    <property type="evidence" value="ECO:0007669"/>
    <property type="project" value="InterPro"/>
</dbReference>